<name>A0ABX0I3B7_9FLAO</name>
<evidence type="ECO:0000313" key="2">
    <source>
        <dbReference type="Proteomes" id="UP000800984"/>
    </source>
</evidence>
<reference evidence="1 2" key="1">
    <citation type="submission" date="2020-02" db="EMBL/GenBank/DDBJ databases">
        <authorList>
            <person name="Chen W.-M."/>
        </authorList>
    </citation>
    <scope>NUCLEOTIDE SEQUENCE [LARGE SCALE GENOMIC DNA]</scope>
    <source>
        <strain evidence="1 2">KDG-16</strain>
    </source>
</reference>
<protein>
    <submittedName>
        <fullName evidence="1">Uncharacterized protein</fullName>
    </submittedName>
</protein>
<organism evidence="1 2">
    <name type="scientific">Flavobacterium difficile</name>
    <dbReference type="NCBI Taxonomy" id="2709659"/>
    <lineage>
        <taxon>Bacteria</taxon>
        <taxon>Pseudomonadati</taxon>
        <taxon>Bacteroidota</taxon>
        <taxon>Flavobacteriia</taxon>
        <taxon>Flavobacteriales</taxon>
        <taxon>Flavobacteriaceae</taxon>
        <taxon>Flavobacterium</taxon>
    </lineage>
</organism>
<proteinExistence type="predicted"/>
<keyword evidence="2" id="KW-1185">Reference proteome</keyword>
<comment type="caution">
    <text evidence="1">The sequence shown here is derived from an EMBL/GenBank/DDBJ whole genome shotgun (WGS) entry which is preliminary data.</text>
</comment>
<dbReference type="RefSeq" id="WP_166076320.1">
    <property type="nucleotide sequence ID" value="NZ_JAAJBT010000002.1"/>
</dbReference>
<gene>
    <name evidence="1" type="ORF">G4D72_03955</name>
</gene>
<accession>A0ABX0I3B7</accession>
<evidence type="ECO:0000313" key="1">
    <source>
        <dbReference type="EMBL" id="NHM01264.1"/>
    </source>
</evidence>
<dbReference type="Proteomes" id="UP000800984">
    <property type="component" value="Unassembled WGS sequence"/>
</dbReference>
<sequence>MPNYNIPLIDAKAYAKSWQTNPPKPLAKAHLIPLNVLQQLVNTAGVVNVRAYMGVDATGVQRLMFVGVDVNGKDMTSSIYCGTQPCPNHCDPSSPLNTP</sequence>
<dbReference type="EMBL" id="JAAJBT010000002">
    <property type="protein sequence ID" value="NHM01264.1"/>
    <property type="molecule type" value="Genomic_DNA"/>
</dbReference>